<comment type="caution">
    <text evidence="2">The sequence shown here is derived from an EMBL/GenBank/DDBJ whole genome shotgun (WGS) entry which is preliminary data.</text>
</comment>
<evidence type="ECO:0000313" key="3">
    <source>
        <dbReference type="Proteomes" id="UP001529510"/>
    </source>
</evidence>
<accession>A0ABD0P1G4</accession>
<name>A0ABD0P1G4_CIRMR</name>
<proteinExistence type="predicted"/>
<keyword evidence="3" id="KW-1185">Reference proteome</keyword>
<dbReference type="EMBL" id="JAMKFB020000018">
    <property type="protein sequence ID" value="KAL0167577.1"/>
    <property type="molecule type" value="Genomic_DNA"/>
</dbReference>
<keyword evidence="1" id="KW-0812">Transmembrane</keyword>
<evidence type="ECO:0000313" key="2">
    <source>
        <dbReference type="EMBL" id="KAL0167577.1"/>
    </source>
</evidence>
<organism evidence="2 3">
    <name type="scientific">Cirrhinus mrigala</name>
    <name type="common">Mrigala</name>
    <dbReference type="NCBI Taxonomy" id="683832"/>
    <lineage>
        <taxon>Eukaryota</taxon>
        <taxon>Metazoa</taxon>
        <taxon>Chordata</taxon>
        <taxon>Craniata</taxon>
        <taxon>Vertebrata</taxon>
        <taxon>Euteleostomi</taxon>
        <taxon>Actinopterygii</taxon>
        <taxon>Neopterygii</taxon>
        <taxon>Teleostei</taxon>
        <taxon>Ostariophysi</taxon>
        <taxon>Cypriniformes</taxon>
        <taxon>Cyprinidae</taxon>
        <taxon>Labeoninae</taxon>
        <taxon>Labeonini</taxon>
        <taxon>Cirrhinus</taxon>
    </lineage>
</organism>
<evidence type="ECO:0000256" key="1">
    <source>
        <dbReference type="SAM" id="Phobius"/>
    </source>
</evidence>
<dbReference type="InterPro" id="IPR042336">
    <property type="entry name" value="GOLIM4"/>
</dbReference>
<reference evidence="2 3" key="1">
    <citation type="submission" date="2024-05" db="EMBL/GenBank/DDBJ databases">
        <title>Genome sequencing and assembly of Indian major carp, Cirrhinus mrigala (Hamilton, 1822).</title>
        <authorList>
            <person name="Mohindra V."/>
            <person name="Chowdhury L.M."/>
            <person name="Lal K."/>
            <person name="Jena J.K."/>
        </authorList>
    </citation>
    <scope>NUCLEOTIDE SEQUENCE [LARGE SCALE GENOMIC DNA]</scope>
    <source>
        <strain evidence="2">CM1030</strain>
        <tissue evidence="2">Blood</tissue>
    </source>
</reference>
<gene>
    <name evidence="2" type="ORF">M9458_035799</name>
</gene>
<keyword evidence="1" id="KW-1133">Transmembrane helix</keyword>
<feature type="non-terminal residue" evidence="2">
    <location>
        <position position="62"/>
    </location>
</feature>
<dbReference type="AlphaFoldDB" id="A0ABD0P1G4"/>
<sequence length="62" mass="7185">MGNGVCSRKQKKIFQSLLLVTVVFGMIYGGMFSYEMHKQLKRTEEMAVKYQQHQESLSAQLQ</sequence>
<keyword evidence="1" id="KW-0472">Membrane</keyword>
<dbReference type="PANTHER" id="PTHR22909">
    <property type="entry name" value="GOLGI INTEGRAL MEMBRANE PROTEIN 4"/>
    <property type="match status" value="1"/>
</dbReference>
<feature type="transmembrane region" description="Helical" evidence="1">
    <location>
        <begin position="13"/>
        <end position="34"/>
    </location>
</feature>
<dbReference type="Proteomes" id="UP001529510">
    <property type="component" value="Unassembled WGS sequence"/>
</dbReference>
<dbReference type="PANTHER" id="PTHR22909:SF24">
    <property type="entry name" value="GOLGI INTEGRAL MEMBRANE PROTEIN 4-RELATED"/>
    <property type="match status" value="1"/>
</dbReference>
<protein>
    <submittedName>
        <fullName evidence="2">Uncharacterized protein</fullName>
    </submittedName>
</protein>